<dbReference type="PIRSF" id="PIRSF038958">
    <property type="entry name" value="PG_synth_SpoVB"/>
    <property type="match status" value="1"/>
</dbReference>
<feature type="transmembrane region" description="Helical" evidence="6">
    <location>
        <begin position="242"/>
        <end position="262"/>
    </location>
</feature>
<feature type="transmembrane region" description="Helical" evidence="6">
    <location>
        <begin position="375"/>
        <end position="396"/>
    </location>
</feature>
<dbReference type="CDD" id="cd13124">
    <property type="entry name" value="MATE_SpoVB_like"/>
    <property type="match status" value="1"/>
</dbReference>
<dbReference type="PANTHER" id="PTHR30250:SF21">
    <property type="entry name" value="LIPID II FLIPPASE MURJ"/>
    <property type="match status" value="1"/>
</dbReference>
<organism evidence="7">
    <name type="scientific">Sporolactobacillus sp. Y61</name>
    <dbReference type="NCBI Taxonomy" id="3160863"/>
    <lineage>
        <taxon>Bacteria</taxon>
        <taxon>Bacillati</taxon>
        <taxon>Bacillota</taxon>
        <taxon>Bacilli</taxon>
        <taxon>Bacillales</taxon>
        <taxon>Sporolactobacillaceae</taxon>
        <taxon>Sporolactobacillus</taxon>
    </lineage>
</organism>
<reference evidence="7" key="1">
    <citation type="submission" date="2024-06" db="EMBL/GenBank/DDBJ databases">
        <authorList>
            <person name="Fan A."/>
            <person name="Zhang F.Y."/>
            <person name="Zhang L."/>
        </authorList>
    </citation>
    <scope>NUCLEOTIDE SEQUENCE</scope>
    <source>
        <strain evidence="7">Y61</strain>
    </source>
</reference>
<feature type="transmembrane region" description="Helical" evidence="6">
    <location>
        <begin position="12"/>
        <end position="33"/>
    </location>
</feature>
<feature type="transmembrane region" description="Helical" evidence="6">
    <location>
        <begin position="293"/>
        <end position="312"/>
    </location>
</feature>
<dbReference type="InterPro" id="IPR024923">
    <property type="entry name" value="PG_synth_SpoVB"/>
</dbReference>
<dbReference type="AlphaFoldDB" id="A0AAU8IEY9"/>
<dbReference type="EMBL" id="CP159510">
    <property type="protein sequence ID" value="XCJ16768.1"/>
    <property type="molecule type" value="Genomic_DNA"/>
</dbReference>
<feature type="transmembrane region" description="Helical" evidence="6">
    <location>
        <begin position="45"/>
        <end position="66"/>
    </location>
</feature>
<feature type="transmembrane region" description="Helical" evidence="6">
    <location>
        <begin position="430"/>
        <end position="451"/>
    </location>
</feature>
<comment type="subcellular location">
    <subcellularLocation>
        <location evidence="1">Cell membrane</location>
        <topology evidence="1">Multi-pass membrane protein</topology>
    </subcellularLocation>
</comment>
<keyword evidence="2" id="KW-1003">Cell membrane</keyword>
<feature type="transmembrane region" description="Helical" evidence="6">
    <location>
        <begin position="333"/>
        <end position="355"/>
    </location>
</feature>
<keyword evidence="4 6" id="KW-1133">Transmembrane helix</keyword>
<feature type="transmembrane region" description="Helical" evidence="6">
    <location>
        <begin position="463"/>
        <end position="484"/>
    </location>
</feature>
<evidence type="ECO:0000256" key="3">
    <source>
        <dbReference type="ARBA" id="ARBA00022692"/>
    </source>
</evidence>
<feature type="transmembrane region" description="Helical" evidence="6">
    <location>
        <begin position="87"/>
        <end position="106"/>
    </location>
</feature>
<evidence type="ECO:0000256" key="2">
    <source>
        <dbReference type="ARBA" id="ARBA00022475"/>
    </source>
</evidence>
<evidence type="ECO:0000256" key="5">
    <source>
        <dbReference type="ARBA" id="ARBA00023136"/>
    </source>
</evidence>
<dbReference type="PANTHER" id="PTHR30250">
    <property type="entry name" value="PST FAMILY PREDICTED COLANIC ACID TRANSPORTER"/>
    <property type="match status" value="1"/>
</dbReference>
<dbReference type="InterPro" id="IPR050833">
    <property type="entry name" value="Poly_Biosynth_Transport"/>
</dbReference>
<gene>
    <name evidence="7" type="ORF">ABNN70_14180</name>
</gene>
<accession>A0AAU8IEY9</accession>
<evidence type="ECO:0000256" key="4">
    <source>
        <dbReference type="ARBA" id="ARBA00022989"/>
    </source>
</evidence>
<evidence type="ECO:0000256" key="1">
    <source>
        <dbReference type="ARBA" id="ARBA00004651"/>
    </source>
</evidence>
<protein>
    <submittedName>
        <fullName evidence="7">Polysaccharide biosynthesis protein</fullName>
    </submittedName>
</protein>
<name>A0AAU8IEY9_9BACL</name>
<evidence type="ECO:0000313" key="7">
    <source>
        <dbReference type="EMBL" id="XCJ16768.1"/>
    </source>
</evidence>
<evidence type="ECO:0000256" key="6">
    <source>
        <dbReference type="SAM" id="Phobius"/>
    </source>
</evidence>
<dbReference type="RefSeq" id="WP_353948158.1">
    <property type="nucleotide sequence ID" value="NZ_CP159510.1"/>
</dbReference>
<feature type="transmembrane region" description="Helical" evidence="6">
    <location>
        <begin position="490"/>
        <end position="513"/>
    </location>
</feature>
<keyword evidence="5 6" id="KW-0472">Membrane</keyword>
<keyword evidence="3 6" id="KW-0812">Transmembrane</keyword>
<feature type="transmembrane region" description="Helical" evidence="6">
    <location>
        <begin position="403"/>
        <end position="424"/>
    </location>
</feature>
<feature type="transmembrane region" description="Helical" evidence="6">
    <location>
        <begin position="165"/>
        <end position="183"/>
    </location>
</feature>
<dbReference type="Pfam" id="PF01943">
    <property type="entry name" value="Polysacc_synt"/>
    <property type="match status" value="1"/>
</dbReference>
<proteinExistence type="predicted"/>
<sequence>MATSKMIRGTMILTVATFFSRFLGILFVIPYYWLTGEEGSFLYQYAYTPYAIMLSISTMGLPLAVSKFVSKYNALGDYEAGRRLLKSGIFIMLGTGLIGFLLMFFGAPKIAELFDIPSSYFDSVVLVIRVVSIAILIVPMMSLLRGYFQGFQSMGPTAVSQVVEQIVRVAFILIGAFVVVKVFGGSVVIAAALATFAAFVGAVAGLYVMMHYWVSRRNKISRMNQGPSSRRRLSLFSMYKELITYAIPFVAVGIAMQLYQLIDQSMAFHYLHYSREVTRAVIADLTMNDQKLVMIPVTLATSLAVSAVPAIVASYARGKMKDVREKITQALQLVLFLTVPAAFGLSVLGNMVHVVLYYNPGQVELMQIGGKILTWYAPTAILFALFQVLASIVQGINRQKVTLIALGAGVVVKILLNPVCMKFFGMIGPVIATNAGYALSIMIIAAAVRKATAYTFSLIAQQVIHIVVYTTIMILLIRLIFFFFGGSFTASRFMAFLILIISVLAGAAVYLLLARYTGLLRKVLGKSHKAGSQSRHSKG</sequence>
<feature type="transmembrane region" description="Helical" evidence="6">
    <location>
        <begin position="126"/>
        <end position="144"/>
    </location>
</feature>
<feature type="transmembrane region" description="Helical" evidence="6">
    <location>
        <begin position="189"/>
        <end position="214"/>
    </location>
</feature>
<dbReference type="InterPro" id="IPR002797">
    <property type="entry name" value="Polysacc_synth"/>
</dbReference>
<dbReference type="GO" id="GO:0005886">
    <property type="term" value="C:plasma membrane"/>
    <property type="evidence" value="ECO:0007669"/>
    <property type="project" value="UniProtKB-SubCell"/>
</dbReference>